<dbReference type="EMBL" id="JAMWBK010000001">
    <property type="protein sequence ID" value="KAJ8908441.1"/>
    <property type="molecule type" value="Genomic_DNA"/>
</dbReference>
<accession>A0AAV8V4Z8</accession>
<evidence type="ECO:0000313" key="2">
    <source>
        <dbReference type="EMBL" id="KAJ8908441.1"/>
    </source>
</evidence>
<organism evidence="2 3">
    <name type="scientific">Rhodosorus marinus</name>
    <dbReference type="NCBI Taxonomy" id="101924"/>
    <lineage>
        <taxon>Eukaryota</taxon>
        <taxon>Rhodophyta</taxon>
        <taxon>Stylonematophyceae</taxon>
        <taxon>Stylonematales</taxon>
        <taxon>Stylonemataceae</taxon>
        <taxon>Rhodosorus</taxon>
    </lineage>
</organism>
<sequence length="218" mass="24377">MEPELSVLRKKQIGKSDVADQLRKFLRGKDGTENDTDLSRNISKLLAALEAEDDETTPTAVCSDELAWQDPKVPANEQSIRESGNVDREKTDDDLEDDNEDQAEKSSGKGRTKPKKKGSKLEKLKGSDKEGTGTKTALESKPSAKLQVDGVENVAKRESKKNTPSKKKKRSEDSMKKKKKEKRTPKKDTDKEAKLKRRKSSSLKDGDDTSKKTKRKSM</sequence>
<comment type="caution">
    <text evidence="2">The sequence shown here is derived from an EMBL/GenBank/DDBJ whole genome shotgun (WGS) entry which is preliminary data.</text>
</comment>
<feature type="compositionally biased region" description="Basic and acidic residues" evidence="1">
    <location>
        <begin position="119"/>
        <end position="132"/>
    </location>
</feature>
<feature type="compositionally biased region" description="Basic and acidic residues" evidence="1">
    <location>
        <begin position="202"/>
        <end position="211"/>
    </location>
</feature>
<keyword evidence="3" id="KW-1185">Reference proteome</keyword>
<evidence type="ECO:0000313" key="3">
    <source>
        <dbReference type="Proteomes" id="UP001157974"/>
    </source>
</evidence>
<proteinExistence type="predicted"/>
<feature type="compositionally biased region" description="Basic residues" evidence="1">
    <location>
        <begin position="108"/>
        <end position="118"/>
    </location>
</feature>
<dbReference type="AlphaFoldDB" id="A0AAV8V4Z8"/>
<gene>
    <name evidence="2" type="ORF">NDN08_005150</name>
</gene>
<protein>
    <submittedName>
        <fullName evidence="2">Uncharacterized protein</fullName>
    </submittedName>
</protein>
<feature type="compositionally biased region" description="Basic residues" evidence="1">
    <location>
        <begin position="176"/>
        <end position="185"/>
    </location>
</feature>
<evidence type="ECO:0000256" key="1">
    <source>
        <dbReference type="SAM" id="MobiDB-lite"/>
    </source>
</evidence>
<feature type="region of interest" description="Disordered" evidence="1">
    <location>
        <begin position="51"/>
        <end position="218"/>
    </location>
</feature>
<reference evidence="2 3" key="1">
    <citation type="journal article" date="2023" name="Nat. Commun.">
        <title>Origin of minicircular mitochondrial genomes in red algae.</title>
        <authorList>
            <person name="Lee Y."/>
            <person name="Cho C.H."/>
            <person name="Lee Y.M."/>
            <person name="Park S.I."/>
            <person name="Yang J.H."/>
            <person name="West J.A."/>
            <person name="Bhattacharya D."/>
            <person name="Yoon H.S."/>
        </authorList>
    </citation>
    <scope>NUCLEOTIDE SEQUENCE [LARGE SCALE GENOMIC DNA]</scope>
    <source>
        <strain evidence="2 3">CCMP1338</strain>
        <tissue evidence="2">Whole cell</tissue>
    </source>
</reference>
<dbReference type="Proteomes" id="UP001157974">
    <property type="component" value="Unassembled WGS sequence"/>
</dbReference>
<feature type="compositionally biased region" description="Acidic residues" evidence="1">
    <location>
        <begin position="92"/>
        <end position="101"/>
    </location>
</feature>
<name>A0AAV8V4Z8_9RHOD</name>